<dbReference type="OrthoDB" id="386580at2759"/>
<dbReference type="Pfam" id="PF00847">
    <property type="entry name" value="AP2"/>
    <property type="match status" value="1"/>
</dbReference>
<evidence type="ECO:0000313" key="10">
    <source>
        <dbReference type="Proteomes" id="UP000220158"/>
    </source>
</evidence>
<dbReference type="GeneID" id="39737493"/>
<dbReference type="VEuPathDB" id="PlasmoDB:PRELSG_1224900"/>
<dbReference type="AlphaFoldDB" id="A0A1J1HD67"/>
<keyword evidence="4" id="KW-0804">Transcription</keyword>
<dbReference type="GO" id="GO:0003677">
    <property type="term" value="F:DNA binding"/>
    <property type="evidence" value="ECO:0007669"/>
    <property type="project" value="UniProtKB-KW"/>
</dbReference>
<dbReference type="KEGG" id="prel:PRELSG_1224900"/>
<evidence type="ECO:0000256" key="5">
    <source>
        <dbReference type="ARBA" id="ARBA00023242"/>
    </source>
</evidence>
<dbReference type="GO" id="GO:0003700">
    <property type="term" value="F:DNA-binding transcription factor activity"/>
    <property type="evidence" value="ECO:0007669"/>
    <property type="project" value="InterPro"/>
</dbReference>
<feature type="domain" description="AP2/ERF" evidence="8">
    <location>
        <begin position="601"/>
        <end position="651"/>
    </location>
</feature>
<evidence type="ECO:0000256" key="7">
    <source>
        <dbReference type="SAM" id="MobiDB-lite"/>
    </source>
</evidence>
<feature type="region of interest" description="Disordered" evidence="7">
    <location>
        <begin position="75"/>
        <end position="109"/>
    </location>
</feature>
<keyword evidence="6" id="KW-0175">Coiled coil</keyword>
<evidence type="ECO:0000259" key="8">
    <source>
        <dbReference type="Pfam" id="PF00847"/>
    </source>
</evidence>
<evidence type="ECO:0000256" key="1">
    <source>
        <dbReference type="ARBA" id="ARBA00004123"/>
    </source>
</evidence>
<evidence type="ECO:0000256" key="3">
    <source>
        <dbReference type="ARBA" id="ARBA00023125"/>
    </source>
</evidence>
<name>A0A1J1HD67_PLARL</name>
<proteinExistence type="predicted"/>
<protein>
    <submittedName>
        <fullName evidence="9">Transcription factor with AP2 domain(S), putative</fullName>
    </submittedName>
</protein>
<comment type="subcellular location">
    <subcellularLocation>
        <location evidence="1">Nucleus</location>
    </subcellularLocation>
</comment>
<organism evidence="9 10">
    <name type="scientific">Plasmodium relictum</name>
    <dbReference type="NCBI Taxonomy" id="85471"/>
    <lineage>
        <taxon>Eukaryota</taxon>
        <taxon>Sar</taxon>
        <taxon>Alveolata</taxon>
        <taxon>Apicomplexa</taxon>
        <taxon>Aconoidasida</taxon>
        <taxon>Haemosporida</taxon>
        <taxon>Plasmodiidae</taxon>
        <taxon>Plasmodium</taxon>
        <taxon>Plasmodium (Haemamoeba)</taxon>
    </lineage>
</organism>
<keyword evidence="3" id="KW-0238">DNA-binding</keyword>
<evidence type="ECO:0000313" key="9">
    <source>
        <dbReference type="EMBL" id="CRH01365.1"/>
    </source>
</evidence>
<keyword evidence="10" id="KW-1185">Reference proteome</keyword>
<sequence>MDEQNDLRIPILNDESMDESKIIEKKKIIKEENLLNKNDTSNNSDLINKEGSKELIYKKGTKCIESIENDDLYDKTDQKKSEENSVISNDNNLEKNSNNGLNNESKGEYNNINNLNISEKYNKSMSCIDSLNIDQNKDDSNLNISYCYNKENNNVNDETYHKTSLFLEEDTNQTNNLCNINDTIHLYNITELNRTNDIQTLNTVHEKQIVNNKTIISETNNINITNDINSQNLYESNMKDKKKTKKSQLVIKNDNNKEEIIKKEEMSKNVDNHHIANDYSRISKKKEESIYIENTENNNSENGYNDIYNKINLSNKKEENLKNKKNSNNELKDENDFTSINMKNYKNRLENYSELNDFTKKRVQMEIFLHNQINCYDMLLEIRRRVPLWGEYEGNFFFHWRKIMTLNNEELKIFILIFRSLSIETIKHLDFYILKIIIGELDELRKVHEPSYKPFIFTEDNMKNCDLTAQRSSDIYVNMNEFIQPWYMKDNNKSLDIKKFLNSLDILENQKQKSYIIQAMEIPLHIFEMCNKTSKEEKTEAVEATPEINKTSKKVKKDNTKKRENIKVKNLNAPINSRAKKRTGYYALEIDGVIASFEARKGVYYDKSRKLWRANWKENGKIQTKGFSVNEYKSVQLARQKAIEWREKKEAELLL</sequence>
<dbReference type="Gene3D" id="1.20.5.2050">
    <property type="match status" value="1"/>
</dbReference>
<evidence type="ECO:0000256" key="2">
    <source>
        <dbReference type="ARBA" id="ARBA00023015"/>
    </source>
</evidence>
<dbReference type="EMBL" id="LN835307">
    <property type="protein sequence ID" value="CRH01365.1"/>
    <property type="molecule type" value="Genomic_DNA"/>
</dbReference>
<reference evidence="9 10" key="1">
    <citation type="submission" date="2015-04" db="EMBL/GenBank/DDBJ databases">
        <authorList>
            <consortium name="Pathogen Informatics"/>
        </authorList>
    </citation>
    <scope>NUCLEOTIDE SEQUENCE [LARGE SCALE GENOMIC DNA]</scope>
    <source>
        <strain evidence="9 10">SGS1</strain>
    </source>
</reference>
<feature type="coiled-coil region" evidence="6">
    <location>
        <begin position="314"/>
        <end position="362"/>
    </location>
</feature>
<gene>
    <name evidence="9" type="primary">ApiAP2</name>
    <name evidence="9" type="ORF">PRELSG_1224900</name>
</gene>
<dbReference type="InterPro" id="IPR001471">
    <property type="entry name" value="AP2/ERF_dom"/>
</dbReference>
<accession>A0A1J1HD67</accession>
<dbReference type="Proteomes" id="UP000220158">
    <property type="component" value="Chromosome 12"/>
</dbReference>
<evidence type="ECO:0000256" key="4">
    <source>
        <dbReference type="ARBA" id="ARBA00023163"/>
    </source>
</evidence>
<feature type="compositionally biased region" description="Low complexity" evidence="7">
    <location>
        <begin position="94"/>
        <end position="104"/>
    </location>
</feature>
<keyword evidence="5" id="KW-0539">Nucleus</keyword>
<dbReference type="RefSeq" id="XP_028534365.1">
    <property type="nucleotide sequence ID" value="XM_028678036.1"/>
</dbReference>
<keyword evidence="2" id="KW-0805">Transcription regulation</keyword>
<evidence type="ECO:0000256" key="6">
    <source>
        <dbReference type="SAM" id="Coils"/>
    </source>
</evidence>
<dbReference type="GO" id="GO:0005634">
    <property type="term" value="C:nucleus"/>
    <property type="evidence" value="ECO:0007669"/>
    <property type="project" value="UniProtKB-SubCell"/>
</dbReference>